<accession>A0ABR5P619</accession>
<dbReference type="EMBL" id="AZDO01000079">
    <property type="protein sequence ID" value="KRK93611.1"/>
    <property type="molecule type" value="Genomic_DNA"/>
</dbReference>
<name>A0ABR5P619_9LACO</name>
<dbReference type="Proteomes" id="UP000051379">
    <property type="component" value="Unassembled WGS sequence"/>
</dbReference>
<keyword evidence="2" id="KW-1185">Reference proteome</keyword>
<protein>
    <submittedName>
        <fullName evidence="1">Uncharacterized protein</fullName>
    </submittedName>
</protein>
<proteinExistence type="predicted"/>
<gene>
    <name evidence="1" type="ORF">FC88_GL000185</name>
</gene>
<reference evidence="1 2" key="1">
    <citation type="journal article" date="2015" name="Genome Announc.">
        <title>Expanding the biotechnology potential of lactobacilli through comparative genomics of 213 strains and associated genera.</title>
        <authorList>
            <person name="Sun Z."/>
            <person name="Harris H.M."/>
            <person name="McCann A."/>
            <person name="Guo C."/>
            <person name="Argimon S."/>
            <person name="Zhang W."/>
            <person name="Yang X."/>
            <person name="Jeffery I.B."/>
            <person name="Cooney J.C."/>
            <person name="Kagawa T.F."/>
            <person name="Liu W."/>
            <person name="Song Y."/>
            <person name="Salvetti E."/>
            <person name="Wrobel A."/>
            <person name="Rasinkangas P."/>
            <person name="Parkhill J."/>
            <person name="Rea M.C."/>
            <person name="O'Sullivan O."/>
            <person name="Ritari J."/>
            <person name="Douillard F.P."/>
            <person name="Paul Ross R."/>
            <person name="Yang R."/>
            <person name="Briner A.E."/>
            <person name="Felis G.E."/>
            <person name="de Vos W.M."/>
            <person name="Barrangou R."/>
            <person name="Klaenhammer T.R."/>
            <person name="Caufield P.W."/>
            <person name="Cui Y."/>
            <person name="Zhang H."/>
            <person name="O'Toole P.W."/>
        </authorList>
    </citation>
    <scope>NUCLEOTIDE SEQUENCE [LARGE SCALE GENOMIC DNA]</scope>
    <source>
        <strain evidence="1 2">JCM 17355</strain>
    </source>
</reference>
<evidence type="ECO:0000313" key="2">
    <source>
        <dbReference type="Proteomes" id="UP000051379"/>
    </source>
</evidence>
<evidence type="ECO:0000313" key="1">
    <source>
        <dbReference type="EMBL" id="KRK93611.1"/>
    </source>
</evidence>
<sequence length="53" mass="6439">MRILNGWTKDERKELEETKYTESFGDFLHSITGYLEDANYSYVWDNYHKAEED</sequence>
<organism evidence="1 2">
    <name type="scientific">Companilactobacillus futsaii JCM 17355</name>
    <dbReference type="NCBI Taxonomy" id="1423818"/>
    <lineage>
        <taxon>Bacteria</taxon>
        <taxon>Bacillati</taxon>
        <taxon>Bacillota</taxon>
        <taxon>Bacilli</taxon>
        <taxon>Lactobacillales</taxon>
        <taxon>Lactobacillaceae</taxon>
        <taxon>Companilactobacillus</taxon>
    </lineage>
</organism>
<comment type="caution">
    <text evidence="1">The sequence shown here is derived from an EMBL/GenBank/DDBJ whole genome shotgun (WGS) entry which is preliminary data.</text>
</comment>